<reference evidence="3" key="1">
    <citation type="submission" date="2015-04" db="EMBL/GenBank/DDBJ databases">
        <title>Complete genome sequence of Microbacterium chocolatum SIT 101, a bacterium enantioselectively hydrolyzing mesomeric diesters.</title>
        <authorList>
            <person name="Li X."/>
            <person name="Xu Y."/>
        </authorList>
    </citation>
    <scope>NUCLEOTIDE SEQUENCE [LARGE SCALE GENOMIC DNA]</scope>
    <source>
        <strain evidence="3">SIT 101</strain>
    </source>
</reference>
<dbReference type="Proteomes" id="UP000037737">
    <property type="component" value="Unassembled WGS sequence"/>
</dbReference>
<dbReference type="AlphaFoldDB" id="A0A0M8MNS2"/>
<feature type="transmembrane region" description="Helical" evidence="2">
    <location>
        <begin position="6"/>
        <end position="28"/>
    </location>
</feature>
<keyword evidence="2" id="KW-1133">Transmembrane helix</keyword>
<feature type="transmembrane region" description="Helical" evidence="2">
    <location>
        <begin position="68"/>
        <end position="91"/>
    </location>
</feature>
<protein>
    <submittedName>
        <fullName evidence="3">Cation:proton antiporter</fullName>
    </submittedName>
</protein>
<evidence type="ECO:0000313" key="4">
    <source>
        <dbReference type="Proteomes" id="UP000037737"/>
    </source>
</evidence>
<sequence length="119" mass="12201">MSEILAVLGNVFVVLGALVFATAALGVIRFPDAFTRVSAVGTAGGLGIALVVGGAFLVQPTVPDLVKVVLAIVMQLTTSAVGSIAIARAAYLSRSPRRRLGYDELTPDEDATDGSGERT</sequence>
<dbReference type="KEGG" id="mcw:A8L33_13930"/>
<keyword evidence="4" id="KW-1185">Reference proteome</keyword>
<dbReference type="Pfam" id="PF03334">
    <property type="entry name" value="PhaG_MnhG_YufB"/>
    <property type="match status" value="1"/>
</dbReference>
<evidence type="ECO:0000313" key="3">
    <source>
        <dbReference type="EMBL" id="KOS10790.1"/>
    </source>
</evidence>
<dbReference type="GO" id="GO:0015385">
    <property type="term" value="F:sodium:proton antiporter activity"/>
    <property type="evidence" value="ECO:0007669"/>
    <property type="project" value="TreeGrafter"/>
</dbReference>
<dbReference type="InterPro" id="IPR005133">
    <property type="entry name" value="PhaG_MnhG_YufB"/>
</dbReference>
<accession>A0A0M8MNS2</accession>
<keyword evidence="2" id="KW-0472">Membrane</keyword>
<evidence type="ECO:0000256" key="1">
    <source>
        <dbReference type="ARBA" id="ARBA00008404"/>
    </source>
</evidence>
<name>A0A0M8MNS2_9MICO</name>
<proteinExistence type="inferred from homology"/>
<evidence type="ECO:0000256" key="2">
    <source>
        <dbReference type="SAM" id="Phobius"/>
    </source>
</evidence>
<feature type="transmembrane region" description="Helical" evidence="2">
    <location>
        <begin position="40"/>
        <end position="62"/>
    </location>
</feature>
<organism evidence="3 4">
    <name type="scientific">Microbacterium aurantiacum</name>
    <dbReference type="NCBI Taxonomy" id="162393"/>
    <lineage>
        <taxon>Bacteria</taxon>
        <taxon>Bacillati</taxon>
        <taxon>Actinomycetota</taxon>
        <taxon>Actinomycetes</taxon>
        <taxon>Micrococcales</taxon>
        <taxon>Microbacteriaceae</taxon>
        <taxon>Microbacterium</taxon>
    </lineage>
</organism>
<comment type="similarity">
    <text evidence="1">Belongs to the CPA3 antiporters (TC 2.A.63) subunit G family.</text>
</comment>
<gene>
    <name evidence="3" type="ORF">XI38_08225</name>
</gene>
<dbReference type="PANTHER" id="PTHR34703">
    <property type="entry name" value="ANTIPORTER SUBUNIT MNHG2-RELATED"/>
    <property type="match status" value="1"/>
</dbReference>
<comment type="caution">
    <text evidence="3">The sequence shown here is derived from an EMBL/GenBank/DDBJ whole genome shotgun (WGS) entry which is preliminary data.</text>
</comment>
<dbReference type="PATRIC" id="fig|84292.3.peg.1681"/>
<dbReference type="OrthoDB" id="3430828at2"/>
<keyword evidence="2" id="KW-0812">Transmembrane</keyword>
<dbReference type="EMBL" id="LAVO01000007">
    <property type="protein sequence ID" value="KOS10790.1"/>
    <property type="molecule type" value="Genomic_DNA"/>
</dbReference>
<dbReference type="PANTHER" id="PTHR34703:SF1">
    <property type="entry name" value="ANTIPORTER SUBUNIT MNHG2-RELATED"/>
    <property type="match status" value="1"/>
</dbReference>